<dbReference type="Proteomes" id="UP000182835">
    <property type="component" value="Unassembled WGS sequence"/>
</dbReference>
<accession>A0A1L8R552</accession>
<gene>
    <name evidence="2" type="ORF">RU96_GL000610</name>
</gene>
<evidence type="ECO:0000259" key="1">
    <source>
        <dbReference type="Pfam" id="PF21814"/>
    </source>
</evidence>
<name>A0A1L8R552_9ENTE</name>
<dbReference type="InterPro" id="IPR049250">
    <property type="entry name" value="DUF6883"/>
</dbReference>
<evidence type="ECO:0000313" key="2">
    <source>
        <dbReference type="EMBL" id="OJG14856.1"/>
    </source>
</evidence>
<evidence type="ECO:0000313" key="3">
    <source>
        <dbReference type="Proteomes" id="UP000182835"/>
    </source>
</evidence>
<organism evidence="2 3">
    <name type="scientific">Enterococcus canintestini</name>
    <dbReference type="NCBI Taxonomy" id="317010"/>
    <lineage>
        <taxon>Bacteria</taxon>
        <taxon>Bacillati</taxon>
        <taxon>Bacillota</taxon>
        <taxon>Bacilli</taxon>
        <taxon>Lactobacillales</taxon>
        <taxon>Enterococcaceae</taxon>
        <taxon>Enterococcus</taxon>
    </lineage>
</organism>
<sequence length="381" mass="43630">MKNIQSQFDEKTYNSVKLKKALKRLSDKKASYIDVNDFAIEVGEILADVLGTNITAEGLPDGKMYFNIADRILNPTMQKNFDLVSGYAGDVQRELNQAAGIKLKAQSPVINQDRIDGIINRVSSEADFEVIKWILQEPVVNFTQSIVDDAIKANVDFHANAGLKPAITRTVRGKACDWCKNLAGTYPYHEEPENIYQRHDRCRCIVEYNPKDSRGIQDSHTKKWRDHQKDAKIEERKLLNLDYPSYTGPSGVSAIKRGKVHPDALPNWQNAKIDKQKFEKYFLDPNHSRGSAKAKELNNVLGLNPKNYRMVANQIKKQLPYYKAIPSYEDQWGKRYVVMMPVTGPNGKTTNLLTFWIDEGGKEVRFTNAYRAHEKDRRKYK</sequence>
<proteinExistence type="predicted"/>
<comment type="caution">
    <text evidence="2">The sequence shown here is derived from an EMBL/GenBank/DDBJ whole genome shotgun (WGS) entry which is preliminary data.</text>
</comment>
<dbReference type="Pfam" id="PF21814">
    <property type="entry name" value="DUF6883"/>
    <property type="match status" value="1"/>
</dbReference>
<feature type="domain" description="DUF6883" evidence="1">
    <location>
        <begin position="265"/>
        <end position="370"/>
    </location>
</feature>
<reference evidence="2 3" key="1">
    <citation type="submission" date="2014-12" db="EMBL/GenBank/DDBJ databases">
        <title>Draft genome sequences of 29 type strains of Enterococci.</title>
        <authorList>
            <person name="Zhong Z."/>
            <person name="Sun Z."/>
            <person name="Liu W."/>
            <person name="Zhang W."/>
            <person name="Zhang H."/>
        </authorList>
    </citation>
    <scope>NUCLEOTIDE SEQUENCE [LARGE SCALE GENOMIC DNA]</scope>
    <source>
        <strain evidence="2 3">DSM 21207</strain>
    </source>
</reference>
<dbReference type="AlphaFoldDB" id="A0A1L8R552"/>
<dbReference type="EMBL" id="JXKG01000013">
    <property type="protein sequence ID" value="OJG14856.1"/>
    <property type="molecule type" value="Genomic_DNA"/>
</dbReference>
<protein>
    <recommendedName>
        <fullName evidence="1">DUF6883 domain-containing protein</fullName>
    </recommendedName>
</protein>
<dbReference type="STRING" id="317010.RU96_GL000610"/>